<dbReference type="InterPro" id="IPR036097">
    <property type="entry name" value="HisK_dim/P_sf"/>
</dbReference>
<proteinExistence type="predicted"/>
<dbReference type="OrthoDB" id="9791542at2"/>
<comment type="catalytic activity">
    <reaction evidence="1">
        <text>ATP + protein L-histidine = ADP + protein N-phospho-L-histidine.</text>
        <dbReference type="EC" id="2.7.13.3"/>
    </reaction>
</comment>
<keyword evidence="14" id="KW-1133">Transmembrane helix</keyword>
<comment type="subunit">
    <text evidence="10">At low DSF concentrations, interacts with RpfF.</text>
</comment>
<evidence type="ECO:0000256" key="9">
    <source>
        <dbReference type="ARBA" id="ARBA00023012"/>
    </source>
</evidence>
<feature type="domain" description="Response regulatory" evidence="16">
    <location>
        <begin position="619"/>
        <end position="734"/>
    </location>
</feature>
<keyword evidence="14" id="KW-0472">Membrane</keyword>
<keyword evidence="13" id="KW-0175">Coiled coil</keyword>
<keyword evidence="6" id="KW-0547">Nucleotide-binding</keyword>
<dbReference type="SMART" id="SM00387">
    <property type="entry name" value="HATPase_c"/>
    <property type="match status" value="1"/>
</dbReference>
<evidence type="ECO:0000313" key="18">
    <source>
        <dbReference type="EMBL" id="AKJ64131.1"/>
    </source>
</evidence>
<name>A0A0G3EC93_9BACT</name>
<sequence>MKRRRRRKQRNKGVLFHRSLTVRLMLCMLLPTVLLALFSVYFFRNHERQRIAESAERQVRQMGRTGARLVEFQVDAFREEVRSLAMDPILTEALPEADPVFLRSRLQLLRARDGMASILVFSPEGELWAEGGGGLENFEELPEPGSADKEGVTQGFLVHDGDRIYTAAYAPLKQRDESSYVLFAARKLELGPAFPNTLLVCDGRIQSSSSDAYFLRPFLRIVEGQPRRNDFHLKEHDVRLIRVPLTGIPIDRGYLVSGLNLRPMILKNHAFVQRSLQVMGLLVLLLVLLALTITKRLTKPLQQLVEAAGHIADNRSRGADEWLPERRDEIGVLNDSLRMMTDQLSQTITELKQARESAEAANRAKSEFLANMSHEIRTPMNAMIGMADLLTRSPLNQEQHDCVENIRTSSELLMAIINDILDLTKIELGKLELEIAPMDLYTTVDKLCRLMRGQTAGKGVELVLHYAEDTPRRVKGDQARIRQIVMNLLSNAIKFTREGRIDVDVRALDSAEDSTEFQITVRDTGIGIEQHRVERLFEPFTQADSSTTRLYGGTGLGLAITKRLVDSMDGRMAVVSEKGRGSSFTATIPLAVDDSPVGAEEETEEIPDVEDLCWSRVPRVLLAEDNRMNQIVAHRLLEQCGCEVEVTRNGQEALDAVREQEFDLVLMDCQMPVLDGYEATRRIRRLEKGRMPIVALTAHALKGDRERSLDAGMNDHLTKPIREESVKRILARHLKPLLKEPNEAR</sequence>
<reference evidence="19" key="1">
    <citation type="submission" date="2015-02" db="EMBL/GenBank/DDBJ databases">
        <title>Description and complete genome sequence of the first cultured representative of the subdivision 5 of the Verrucomicrobia phylum.</title>
        <authorList>
            <person name="Spring S."/>
            <person name="Bunk B."/>
            <person name="Sproer C."/>
            <person name="Klenk H.-P."/>
        </authorList>
    </citation>
    <scope>NUCLEOTIDE SEQUENCE [LARGE SCALE GENOMIC DNA]</scope>
    <source>
        <strain evidence="19">L21-Fru-AB</strain>
    </source>
</reference>
<reference evidence="18 19" key="2">
    <citation type="journal article" date="2016" name="ISME J.">
        <title>Characterization of the first cultured representative of Verrucomicrobia subdivision 5 indicates the proposal of a novel phylum.</title>
        <authorList>
            <person name="Spring S."/>
            <person name="Bunk B."/>
            <person name="Sproer C."/>
            <person name="Schumann P."/>
            <person name="Rohde M."/>
            <person name="Tindall B.J."/>
            <person name="Klenk H.P."/>
        </authorList>
    </citation>
    <scope>NUCLEOTIDE SEQUENCE [LARGE SCALE GENOMIC DNA]</scope>
    <source>
        <strain evidence="18 19">L21-Fru-AB</strain>
    </source>
</reference>
<evidence type="ECO:0000256" key="6">
    <source>
        <dbReference type="ARBA" id="ARBA00022741"/>
    </source>
</evidence>
<dbReference type="InterPro" id="IPR005467">
    <property type="entry name" value="His_kinase_dom"/>
</dbReference>
<evidence type="ECO:0000256" key="3">
    <source>
        <dbReference type="ARBA" id="ARBA00012438"/>
    </source>
</evidence>
<dbReference type="FunFam" id="1.10.287.130:FF:000002">
    <property type="entry name" value="Two-component osmosensing histidine kinase"/>
    <property type="match status" value="1"/>
</dbReference>
<keyword evidence="14" id="KW-0812">Transmembrane</keyword>
<dbReference type="SMART" id="SM00304">
    <property type="entry name" value="HAMP"/>
    <property type="match status" value="1"/>
</dbReference>
<dbReference type="InterPro" id="IPR001789">
    <property type="entry name" value="Sig_transdc_resp-reg_receiver"/>
</dbReference>
<dbReference type="SMART" id="SM00448">
    <property type="entry name" value="REC"/>
    <property type="match status" value="1"/>
</dbReference>
<keyword evidence="4 12" id="KW-0597">Phosphoprotein</keyword>
<organism evidence="18 19">
    <name type="scientific">Kiritimatiella glycovorans</name>
    <dbReference type="NCBI Taxonomy" id="1307763"/>
    <lineage>
        <taxon>Bacteria</taxon>
        <taxon>Pseudomonadati</taxon>
        <taxon>Kiritimatiellota</taxon>
        <taxon>Kiritimatiellia</taxon>
        <taxon>Kiritimatiellales</taxon>
        <taxon>Kiritimatiellaceae</taxon>
        <taxon>Kiritimatiella</taxon>
    </lineage>
</organism>
<dbReference type="PROSITE" id="PS50110">
    <property type="entry name" value="RESPONSE_REGULATORY"/>
    <property type="match status" value="1"/>
</dbReference>
<dbReference type="Pfam" id="PF02518">
    <property type="entry name" value="HATPase_c"/>
    <property type="match status" value="1"/>
</dbReference>
<dbReference type="InterPro" id="IPR003660">
    <property type="entry name" value="HAMP_dom"/>
</dbReference>
<evidence type="ECO:0000256" key="14">
    <source>
        <dbReference type="SAM" id="Phobius"/>
    </source>
</evidence>
<comment type="subcellular location">
    <subcellularLocation>
        <location evidence="2">Membrane</location>
    </subcellularLocation>
</comment>
<dbReference type="Pfam" id="PF00512">
    <property type="entry name" value="HisKA"/>
    <property type="match status" value="1"/>
</dbReference>
<protein>
    <recommendedName>
        <fullName evidence="11">Sensory/regulatory protein RpfC</fullName>
        <ecNumber evidence="3">2.7.13.3</ecNumber>
    </recommendedName>
</protein>
<feature type="transmembrane region" description="Helical" evidence="14">
    <location>
        <begin position="20"/>
        <end position="43"/>
    </location>
</feature>
<dbReference type="EC" id="2.7.13.3" evidence="3"/>
<keyword evidence="8" id="KW-0067">ATP-binding</keyword>
<evidence type="ECO:0000259" key="15">
    <source>
        <dbReference type="PROSITE" id="PS50109"/>
    </source>
</evidence>
<evidence type="ECO:0000259" key="17">
    <source>
        <dbReference type="PROSITE" id="PS50885"/>
    </source>
</evidence>
<dbReference type="EMBL" id="CP010904">
    <property type="protein sequence ID" value="AKJ64131.1"/>
    <property type="molecule type" value="Genomic_DNA"/>
</dbReference>
<dbReference type="FunFam" id="3.30.565.10:FF:000010">
    <property type="entry name" value="Sensor histidine kinase RcsC"/>
    <property type="match status" value="1"/>
</dbReference>
<evidence type="ECO:0000256" key="8">
    <source>
        <dbReference type="ARBA" id="ARBA00022840"/>
    </source>
</evidence>
<dbReference type="SUPFAM" id="SSF47384">
    <property type="entry name" value="Homodimeric domain of signal transducing histidine kinase"/>
    <property type="match status" value="1"/>
</dbReference>
<accession>A0A0G3EC93</accession>
<dbReference type="CDD" id="cd00082">
    <property type="entry name" value="HisKA"/>
    <property type="match status" value="1"/>
</dbReference>
<dbReference type="AlphaFoldDB" id="A0A0G3EC93"/>
<dbReference type="SUPFAM" id="SSF52172">
    <property type="entry name" value="CheY-like"/>
    <property type="match status" value="1"/>
</dbReference>
<evidence type="ECO:0000256" key="1">
    <source>
        <dbReference type="ARBA" id="ARBA00000085"/>
    </source>
</evidence>
<feature type="modified residue" description="4-aspartylphosphate" evidence="12">
    <location>
        <position position="668"/>
    </location>
</feature>
<keyword evidence="9" id="KW-0902">Two-component regulatory system</keyword>
<dbReference type="KEGG" id="vbl:L21SP4_00868"/>
<dbReference type="InterPro" id="IPR004358">
    <property type="entry name" value="Sig_transdc_His_kin-like_C"/>
</dbReference>
<dbReference type="Pfam" id="PF00672">
    <property type="entry name" value="HAMP"/>
    <property type="match status" value="1"/>
</dbReference>
<evidence type="ECO:0000256" key="4">
    <source>
        <dbReference type="ARBA" id="ARBA00022553"/>
    </source>
</evidence>
<dbReference type="PATRIC" id="fig|1609981.3.peg.905"/>
<dbReference type="InterPro" id="IPR003661">
    <property type="entry name" value="HisK_dim/P_dom"/>
</dbReference>
<dbReference type="Gene3D" id="6.10.340.10">
    <property type="match status" value="1"/>
</dbReference>
<dbReference type="Gene3D" id="3.40.50.2300">
    <property type="match status" value="1"/>
</dbReference>
<feature type="coiled-coil region" evidence="13">
    <location>
        <begin position="337"/>
        <end position="371"/>
    </location>
</feature>
<dbReference type="PROSITE" id="PS50109">
    <property type="entry name" value="HIS_KIN"/>
    <property type="match status" value="1"/>
</dbReference>
<dbReference type="RefSeq" id="WP_082116517.1">
    <property type="nucleotide sequence ID" value="NZ_CP010904.1"/>
</dbReference>
<dbReference type="GO" id="GO:0005524">
    <property type="term" value="F:ATP binding"/>
    <property type="evidence" value="ECO:0007669"/>
    <property type="project" value="UniProtKB-KW"/>
</dbReference>
<dbReference type="STRING" id="1307763.L21SP4_00868"/>
<evidence type="ECO:0000256" key="11">
    <source>
        <dbReference type="ARBA" id="ARBA00068150"/>
    </source>
</evidence>
<keyword evidence="7 18" id="KW-0418">Kinase</keyword>
<evidence type="ECO:0000259" key="16">
    <source>
        <dbReference type="PROSITE" id="PS50110"/>
    </source>
</evidence>
<dbReference type="InterPro" id="IPR003594">
    <property type="entry name" value="HATPase_dom"/>
</dbReference>
<dbReference type="InterPro" id="IPR011006">
    <property type="entry name" value="CheY-like_superfamily"/>
</dbReference>
<dbReference type="CDD" id="cd06225">
    <property type="entry name" value="HAMP"/>
    <property type="match status" value="1"/>
</dbReference>
<dbReference type="Gene3D" id="1.10.287.130">
    <property type="match status" value="1"/>
</dbReference>
<evidence type="ECO:0000256" key="12">
    <source>
        <dbReference type="PROSITE-ProRule" id="PRU00169"/>
    </source>
</evidence>
<evidence type="ECO:0000256" key="10">
    <source>
        <dbReference type="ARBA" id="ARBA00064003"/>
    </source>
</evidence>
<dbReference type="Gene3D" id="3.30.565.10">
    <property type="entry name" value="Histidine kinase-like ATPase, C-terminal domain"/>
    <property type="match status" value="1"/>
</dbReference>
<dbReference type="GO" id="GO:0016020">
    <property type="term" value="C:membrane"/>
    <property type="evidence" value="ECO:0007669"/>
    <property type="project" value="UniProtKB-SubCell"/>
</dbReference>
<evidence type="ECO:0000256" key="2">
    <source>
        <dbReference type="ARBA" id="ARBA00004370"/>
    </source>
</evidence>
<dbReference type="InterPro" id="IPR036890">
    <property type="entry name" value="HATPase_C_sf"/>
</dbReference>
<evidence type="ECO:0000256" key="7">
    <source>
        <dbReference type="ARBA" id="ARBA00022777"/>
    </source>
</evidence>
<evidence type="ECO:0000256" key="5">
    <source>
        <dbReference type="ARBA" id="ARBA00022679"/>
    </source>
</evidence>
<dbReference type="Proteomes" id="UP000035268">
    <property type="component" value="Chromosome"/>
</dbReference>
<keyword evidence="19" id="KW-1185">Reference proteome</keyword>
<dbReference type="CDD" id="cd16922">
    <property type="entry name" value="HATPase_EvgS-ArcB-TorS-like"/>
    <property type="match status" value="1"/>
</dbReference>
<evidence type="ECO:0000313" key="19">
    <source>
        <dbReference type="Proteomes" id="UP000035268"/>
    </source>
</evidence>
<dbReference type="SMART" id="SM00388">
    <property type="entry name" value="HisKA"/>
    <property type="match status" value="1"/>
</dbReference>
<dbReference type="PANTHER" id="PTHR45339">
    <property type="entry name" value="HYBRID SIGNAL TRANSDUCTION HISTIDINE KINASE J"/>
    <property type="match status" value="1"/>
</dbReference>
<gene>
    <name evidence="18" type="ORF">L21SP4_00868</name>
</gene>
<dbReference type="PRINTS" id="PR00344">
    <property type="entry name" value="BCTRLSENSOR"/>
</dbReference>
<feature type="domain" description="Histidine kinase" evidence="15">
    <location>
        <begin position="371"/>
        <end position="592"/>
    </location>
</feature>
<dbReference type="SUPFAM" id="SSF55874">
    <property type="entry name" value="ATPase domain of HSP90 chaperone/DNA topoisomerase II/histidine kinase"/>
    <property type="match status" value="1"/>
</dbReference>
<dbReference type="GO" id="GO:0000155">
    <property type="term" value="F:phosphorelay sensor kinase activity"/>
    <property type="evidence" value="ECO:0007669"/>
    <property type="project" value="InterPro"/>
</dbReference>
<feature type="domain" description="HAMP" evidence="17">
    <location>
        <begin position="295"/>
        <end position="349"/>
    </location>
</feature>
<keyword evidence="5" id="KW-0808">Transferase</keyword>
<dbReference type="SUPFAM" id="SSF158472">
    <property type="entry name" value="HAMP domain-like"/>
    <property type="match status" value="1"/>
</dbReference>
<dbReference type="PROSITE" id="PS50885">
    <property type="entry name" value="HAMP"/>
    <property type="match status" value="1"/>
</dbReference>
<dbReference type="CDD" id="cd17546">
    <property type="entry name" value="REC_hyHK_CKI1_RcsC-like"/>
    <property type="match status" value="1"/>
</dbReference>
<dbReference type="Pfam" id="PF00072">
    <property type="entry name" value="Response_reg"/>
    <property type="match status" value="1"/>
</dbReference>
<evidence type="ECO:0000256" key="13">
    <source>
        <dbReference type="SAM" id="Coils"/>
    </source>
</evidence>
<dbReference type="PANTHER" id="PTHR45339:SF1">
    <property type="entry name" value="HYBRID SIGNAL TRANSDUCTION HISTIDINE KINASE J"/>
    <property type="match status" value="1"/>
</dbReference>